<sequence>MEPGENQGQRVDMVVRFDDGTEFGPFDEARAYGLAIELQMQGYSPKVVPVRHE</sequence>
<protein>
    <submittedName>
        <fullName evidence="1">Uncharacterized protein</fullName>
    </submittedName>
</protein>
<organism evidence="1 2">
    <name type="scientific">Mycobacterium phage Myrna</name>
    <dbReference type="NCBI Taxonomy" id="546805"/>
    <lineage>
        <taxon>Viruses</taxon>
        <taxon>Duplodnaviria</taxon>
        <taxon>Heunggongvirae</taxon>
        <taxon>Uroviricota</taxon>
        <taxon>Caudoviricetes</taxon>
        <taxon>Ceeclamvirinae</taxon>
        <taxon>Myrnavirus</taxon>
        <taxon>Myrnavirus myrna</taxon>
    </lineage>
</organism>
<proteinExistence type="predicted"/>
<keyword evidence="2" id="KW-1185">Reference proteome</keyword>
<reference evidence="1 2" key="1">
    <citation type="submission" date="2008-06" db="EMBL/GenBank/DDBJ databases">
        <authorList>
            <person name="Smith A.L."/>
            <person name="Paladin E.C."/>
            <person name="Jacobs-Sera D."/>
            <person name="Hendirx R.W."/>
            <person name="Hatfull G.F."/>
        </authorList>
    </citation>
    <scope>NUCLEOTIDE SEQUENCE [LARGE SCALE GENOMIC DNA]</scope>
</reference>
<evidence type="ECO:0000313" key="1">
    <source>
        <dbReference type="EMBL" id="ACH62052.1"/>
    </source>
</evidence>
<name>B5LJ55_9CAUD</name>
<dbReference type="Proteomes" id="UP000001849">
    <property type="component" value="Segment"/>
</dbReference>
<gene>
    <name evidence="1" type="primary">44</name>
    <name evidence="1" type="ORF">MYRNA_44</name>
</gene>
<evidence type="ECO:0000313" key="2">
    <source>
        <dbReference type="Proteomes" id="UP000001849"/>
    </source>
</evidence>
<dbReference type="GeneID" id="6920748"/>
<dbReference type="EMBL" id="EU826466">
    <property type="protein sequence ID" value="ACH62052.1"/>
    <property type="molecule type" value="Genomic_DNA"/>
</dbReference>
<dbReference type="KEGG" id="vg:6920748"/>
<dbReference type="RefSeq" id="YP_002224962.1">
    <property type="nucleotide sequence ID" value="NC_011273.1"/>
</dbReference>
<accession>B5LJ55</accession>